<accession>A0ABW7HK65</accession>
<gene>
    <name evidence="1" type="ORF">ACG04R_24590</name>
</gene>
<reference evidence="1 2" key="1">
    <citation type="submission" date="2024-08" db="EMBL/GenBank/DDBJ databases">
        <authorList>
            <person name="Lu H."/>
        </authorList>
    </citation>
    <scope>NUCLEOTIDE SEQUENCE [LARGE SCALE GENOMIC DNA]</scope>
    <source>
        <strain evidence="1 2">BYS78W</strain>
    </source>
</reference>
<evidence type="ECO:0000313" key="2">
    <source>
        <dbReference type="Proteomes" id="UP001606134"/>
    </source>
</evidence>
<dbReference type="Proteomes" id="UP001606134">
    <property type="component" value="Unassembled WGS sequence"/>
</dbReference>
<protein>
    <submittedName>
        <fullName evidence="1">Uncharacterized protein</fullName>
    </submittedName>
</protein>
<comment type="caution">
    <text evidence="1">The sequence shown here is derived from an EMBL/GenBank/DDBJ whole genome shotgun (WGS) entry which is preliminary data.</text>
</comment>
<name>A0ABW7HK65_9BURK</name>
<dbReference type="EMBL" id="JBIGIC010000016">
    <property type="protein sequence ID" value="MFG6489877.1"/>
    <property type="molecule type" value="Genomic_DNA"/>
</dbReference>
<proteinExistence type="predicted"/>
<keyword evidence="2" id="KW-1185">Reference proteome</keyword>
<dbReference type="RefSeq" id="WP_394416417.1">
    <property type="nucleotide sequence ID" value="NZ_JBIGIC010000016.1"/>
</dbReference>
<organism evidence="1 2">
    <name type="scientific">Pelomonas candidula</name>
    <dbReference type="NCBI Taxonomy" id="3299025"/>
    <lineage>
        <taxon>Bacteria</taxon>
        <taxon>Pseudomonadati</taxon>
        <taxon>Pseudomonadota</taxon>
        <taxon>Betaproteobacteria</taxon>
        <taxon>Burkholderiales</taxon>
        <taxon>Sphaerotilaceae</taxon>
        <taxon>Roseateles</taxon>
    </lineage>
</organism>
<evidence type="ECO:0000313" key="1">
    <source>
        <dbReference type="EMBL" id="MFG6489877.1"/>
    </source>
</evidence>
<sequence length="126" mass="14409">MPEFAWEPLEFLEALGVVPEEEEYGISYRYVVTRPGLRLELSIWPMDPDVRVRIYSEAQVEPIAKFDLLNCPGARVVRDKRGLGIEFAGGTMFGGRYDHTGAAPYGMMLWLEPFVQLEPYPYAYQA</sequence>